<dbReference type="AlphaFoldDB" id="A0A1M7YS63"/>
<dbReference type="EMBL" id="FRFG01000014">
    <property type="protein sequence ID" value="SHO55453.1"/>
    <property type="molecule type" value="Genomic_DNA"/>
</dbReference>
<accession>A0A1M7YS63</accession>
<sequence length="104" mass="11688">MPVSAIQSGYQMLQQSAQMADRSSRELNQAHMQDYPKVEQAKPELPPMEAFPNTNKQSALYSAPAPDKINAIHELNQSNQYARIGTNMIQRDQDMIGSLLDVRV</sequence>
<evidence type="ECO:0000313" key="2">
    <source>
        <dbReference type="Proteomes" id="UP000184600"/>
    </source>
</evidence>
<organism evidence="1 2">
    <name type="scientific">Vibrio quintilis</name>
    <dbReference type="NCBI Taxonomy" id="1117707"/>
    <lineage>
        <taxon>Bacteria</taxon>
        <taxon>Pseudomonadati</taxon>
        <taxon>Pseudomonadota</taxon>
        <taxon>Gammaproteobacteria</taxon>
        <taxon>Vibrionales</taxon>
        <taxon>Vibrionaceae</taxon>
        <taxon>Vibrio</taxon>
    </lineage>
</organism>
<reference evidence="2" key="1">
    <citation type="submission" date="2016-12" db="EMBL/GenBank/DDBJ databases">
        <authorList>
            <person name="Rodrigo-Torres L."/>
            <person name="Arahal R.D."/>
            <person name="Lucena T."/>
        </authorList>
    </citation>
    <scope>NUCLEOTIDE SEQUENCE [LARGE SCALE GENOMIC DNA]</scope>
</reference>
<dbReference type="Proteomes" id="UP000184600">
    <property type="component" value="Unassembled WGS sequence"/>
</dbReference>
<protein>
    <recommendedName>
        <fullName evidence="3">Flagellar hook protein FlgE</fullName>
    </recommendedName>
</protein>
<keyword evidence="2" id="KW-1185">Reference proteome</keyword>
<dbReference type="STRING" id="1117707.VQ7734_01183"/>
<name>A0A1M7YS63_9VIBR</name>
<gene>
    <name evidence="1" type="ORF">VQ7734_01183</name>
</gene>
<evidence type="ECO:0000313" key="1">
    <source>
        <dbReference type="EMBL" id="SHO55453.1"/>
    </source>
</evidence>
<dbReference type="RefSeq" id="WP_073580461.1">
    <property type="nucleotide sequence ID" value="NZ_FRFG01000014.1"/>
</dbReference>
<evidence type="ECO:0008006" key="3">
    <source>
        <dbReference type="Google" id="ProtNLM"/>
    </source>
</evidence>
<proteinExistence type="predicted"/>
<dbReference type="OrthoDB" id="5816949at2"/>